<evidence type="ECO:0000313" key="13">
    <source>
        <dbReference type="Proteomes" id="UP000087171"/>
    </source>
</evidence>
<feature type="compositionally biased region" description="Low complexity" evidence="10">
    <location>
        <begin position="286"/>
        <end position="315"/>
    </location>
</feature>
<gene>
    <name evidence="14" type="primary">LOC101497669</name>
</gene>
<dbReference type="SUPFAM" id="SSF49503">
    <property type="entry name" value="Cupredoxins"/>
    <property type="match status" value="1"/>
</dbReference>
<comment type="subcellular location">
    <subcellularLocation>
        <location evidence="1">Cell membrane</location>
        <topology evidence="1">Lipid-anchor</topology>
        <topology evidence="1">GPI-anchor</topology>
    </subcellularLocation>
</comment>
<proteinExistence type="inferred from homology"/>
<keyword evidence="4 11" id="KW-0732">Signal</keyword>
<dbReference type="Pfam" id="PF02298">
    <property type="entry name" value="Cu_bind_like"/>
    <property type="match status" value="1"/>
</dbReference>
<keyword evidence="13" id="KW-1185">Reference proteome</keyword>
<dbReference type="OrthoDB" id="2015640at2759"/>
<evidence type="ECO:0000256" key="2">
    <source>
        <dbReference type="ARBA" id="ARBA00022475"/>
    </source>
</evidence>
<evidence type="ECO:0000256" key="6">
    <source>
        <dbReference type="ARBA" id="ARBA00023157"/>
    </source>
</evidence>
<dbReference type="PROSITE" id="PS51485">
    <property type="entry name" value="PHYTOCYANIN"/>
    <property type="match status" value="1"/>
</dbReference>
<evidence type="ECO:0000256" key="3">
    <source>
        <dbReference type="ARBA" id="ARBA00022622"/>
    </source>
</evidence>
<evidence type="ECO:0000256" key="7">
    <source>
        <dbReference type="ARBA" id="ARBA00023180"/>
    </source>
</evidence>
<dbReference type="GO" id="GO:0098552">
    <property type="term" value="C:side of membrane"/>
    <property type="evidence" value="ECO:0007669"/>
    <property type="project" value="UniProtKB-KW"/>
</dbReference>
<feature type="compositionally biased region" description="Low complexity" evidence="10">
    <location>
        <begin position="141"/>
        <end position="153"/>
    </location>
</feature>
<keyword evidence="8" id="KW-0449">Lipoprotein</keyword>
<dbReference type="AlphaFoldDB" id="A0A1S2YUA2"/>
<feature type="compositionally biased region" description="Low complexity" evidence="10">
    <location>
        <begin position="209"/>
        <end position="256"/>
    </location>
</feature>
<evidence type="ECO:0000256" key="10">
    <source>
        <dbReference type="SAM" id="MobiDB-lite"/>
    </source>
</evidence>
<dbReference type="InterPro" id="IPR003245">
    <property type="entry name" value="Phytocyanin_dom"/>
</dbReference>
<evidence type="ECO:0000313" key="14">
    <source>
        <dbReference type="RefSeq" id="XP_004510033.1"/>
    </source>
</evidence>
<feature type="domain" description="Phytocyanin" evidence="12">
    <location>
        <begin position="23"/>
        <end position="124"/>
    </location>
</feature>
<dbReference type="Proteomes" id="UP000087171">
    <property type="component" value="Chromosome Ca7"/>
</dbReference>
<sequence length="341" mass="34239">MDFKIPLILFVFLFTLLSSSQAFKFYVGGSDGWTLNPSQNYNQWAARNRFQIKDTIVFKYKKGSDSVLEVKKEDYEKCIKTNPIKKLEEGETELTLDRSGPFYFISGKDENCEKGQKLSLVVLSQRKQTQTPTVPPPISSPSPSGSPTAYTPSVSPSPIGNSPSVSPYPASTPPTGGPTASSPSSISTPPAGVPPATSPSPISTPPAGGPTATSPTSAPAGGPAALSPSLSPASAPASGPASSSTSPTSAPAGGPAATPPSPSPTSTTPISSPPSPGTPSSPSPTPAGAANPPGSSSSTATAPAPAPSKSSGASVASSRFLMYSVTIVVGAALLCHGTVLG</sequence>
<dbReference type="GO" id="GO:0005886">
    <property type="term" value="C:plasma membrane"/>
    <property type="evidence" value="ECO:0007669"/>
    <property type="project" value="UniProtKB-SubCell"/>
</dbReference>
<name>A0A1S2YUA2_CICAR</name>
<dbReference type="InterPro" id="IPR039391">
    <property type="entry name" value="Phytocyanin-like"/>
</dbReference>
<dbReference type="GO" id="GO:0009055">
    <property type="term" value="F:electron transfer activity"/>
    <property type="evidence" value="ECO:0007669"/>
    <property type="project" value="InterPro"/>
</dbReference>
<dbReference type="CDD" id="cd11019">
    <property type="entry name" value="OsENODL1_like"/>
    <property type="match status" value="1"/>
</dbReference>
<feature type="compositionally biased region" description="Polar residues" evidence="10">
    <location>
        <begin position="154"/>
        <end position="165"/>
    </location>
</feature>
<dbReference type="InterPro" id="IPR041846">
    <property type="entry name" value="ENL_dom"/>
</dbReference>
<dbReference type="eggNOG" id="ENOG502RZ81">
    <property type="taxonomic scope" value="Eukaryota"/>
</dbReference>
<feature type="signal peptide" evidence="11">
    <location>
        <begin position="1"/>
        <end position="22"/>
    </location>
</feature>
<feature type="chain" id="PRO_5010320649" evidence="11">
    <location>
        <begin position="23"/>
        <end position="341"/>
    </location>
</feature>
<dbReference type="STRING" id="3827.A0A1S2YUA2"/>
<feature type="region of interest" description="Disordered" evidence="10">
    <location>
        <begin position="125"/>
        <end position="315"/>
    </location>
</feature>
<comment type="similarity">
    <text evidence="9">Belongs to the early nodulin-like (ENODL) family.</text>
</comment>
<dbReference type="FunFam" id="2.60.40.420:FF:000010">
    <property type="entry name" value="Early nodulin-like protein 1"/>
    <property type="match status" value="1"/>
</dbReference>
<reference evidence="14" key="2">
    <citation type="submission" date="2025-08" db="UniProtKB">
        <authorList>
            <consortium name="RefSeq"/>
        </authorList>
    </citation>
    <scope>IDENTIFICATION</scope>
    <source>
        <tissue evidence="14">Etiolated seedlings</tissue>
    </source>
</reference>
<reference evidence="13" key="1">
    <citation type="journal article" date="2013" name="Nat. Biotechnol.">
        <title>Draft genome sequence of chickpea (Cicer arietinum) provides a resource for trait improvement.</title>
        <authorList>
            <person name="Varshney R.K."/>
            <person name="Song C."/>
            <person name="Saxena R.K."/>
            <person name="Azam S."/>
            <person name="Yu S."/>
            <person name="Sharpe A.G."/>
            <person name="Cannon S."/>
            <person name="Baek J."/>
            <person name="Rosen B.D."/>
            <person name="Tar'an B."/>
            <person name="Millan T."/>
            <person name="Zhang X."/>
            <person name="Ramsay L.D."/>
            <person name="Iwata A."/>
            <person name="Wang Y."/>
            <person name="Nelson W."/>
            <person name="Farmer A.D."/>
            <person name="Gaur P.M."/>
            <person name="Soderlund C."/>
            <person name="Penmetsa R.V."/>
            <person name="Xu C."/>
            <person name="Bharti A.K."/>
            <person name="He W."/>
            <person name="Winter P."/>
            <person name="Zhao S."/>
            <person name="Hane J.K."/>
            <person name="Carrasquilla-Garcia N."/>
            <person name="Condie J.A."/>
            <person name="Upadhyaya H.D."/>
            <person name="Luo M.C."/>
            <person name="Thudi M."/>
            <person name="Gowda C.L."/>
            <person name="Singh N.P."/>
            <person name="Lichtenzveig J."/>
            <person name="Gali K.K."/>
            <person name="Rubio J."/>
            <person name="Nadarajan N."/>
            <person name="Dolezel J."/>
            <person name="Bansal K.C."/>
            <person name="Xu X."/>
            <person name="Edwards D."/>
            <person name="Zhang G."/>
            <person name="Kahl G."/>
            <person name="Gil J."/>
            <person name="Singh K.B."/>
            <person name="Datta S.K."/>
            <person name="Jackson S.A."/>
            <person name="Wang J."/>
            <person name="Cook D.R."/>
        </authorList>
    </citation>
    <scope>NUCLEOTIDE SEQUENCE [LARGE SCALE GENOMIC DNA]</scope>
    <source>
        <strain evidence="13">cv. CDC Frontier</strain>
    </source>
</reference>
<dbReference type="RefSeq" id="XP_004510033.1">
    <property type="nucleotide sequence ID" value="XM_004509976.3"/>
</dbReference>
<evidence type="ECO:0000256" key="4">
    <source>
        <dbReference type="ARBA" id="ARBA00022729"/>
    </source>
</evidence>
<dbReference type="GeneID" id="101497669"/>
<feature type="compositionally biased region" description="Low complexity" evidence="10">
    <location>
        <begin position="177"/>
        <end position="190"/>
    </location>
</feature>
<keyword evidence="6" id="KW-1015">Disulfide bond</keyword>
<keyword evidence="3" id="KW-0336">GPI-anchor</keyword>
<keyword evidence="5" id="KW-0472">Membrane</keyword>
<evidence type="ECO:0000256" key="8">
    <source>
        <dbReference type="ARBA" id="ARBA00023288"/>
    </source>
</evidence>
<evidence type="ECO:0000256" key="5">
    <source>
        <dbReference type="ARBA" id="ARBA00023136"/>
    </source>
</evidence>
<feature type="compositionally biased region" description="Pro residues" evidence="10">
    <location>
        <begin position="191"/>
        <end position="208"/>
    </location>
</feature>
<feature type="compositionally biased region" description="Pro residues" evidence="10">
    <location>
        <begin position="271"/>
        <end position="285"/>
    </location>
</feature>
<evidence type="ECO:0000256" key="9">
    <source>
        <dbReference type="ARBA" id="ARBA00035011"/>
    </source>
</evidence>
<evidence type="ECO:0000256" key="11">
    <source>
        <dbReference type="SAM" id="SignalP"/>
    </source>
</evidence>
<accession>A0A1S2YUA2</accession>
<dbReference type="InterPro" id="IPR008972">
    <property type="entry name" value="Cupredoxin"/>
</dbReference>
<dbReference type="PaxDb" id="3827-XP_004510033.1"/>
<evidence type="ECO:0000259" key="12">
    <source>
        <dbReference type="PROSITE" id="PS51485"/>
    </source>
</evidence>
<protein>
    <submittedName>
        <fullName evidence="14">Early nodulin-like protein 2</fullName>
    </submittedName>
</protein>
<dbReference type="PANTHER" id="PTHR33021">
    <property type="entry name" value="BLUE COPPER PROTEIN"/>
    <property type="match status" value="1"/>
</dbReference>
<keyword evidence="7" id="KW-0325">Glycoprotein</keyword>
<evidence type="ECO:0000256" key="1">
    <source>
        <dbReference type="ARBA" id="ARBA00004609"/>
    </source>
</evidence>
<keyword evidence="2" id="KW-1003">Cell membrane</keyword>
<dbReference type="PANTHER" id="PTHR33021:SF514">
    <property type="entry name" value="PHYTOCYANIN DOMAIN-CONTAINING PROTEIN"/>
    <property type="match status" value="1"/>
</dbReference>
<organism evidence="13 14">
    <name type="scientific">Cicer arietinum</name>
    <name type="common">Chickpea</name>
    <name type="synonym">Garbanzo</name>
    <dbReference type="NCBI Taxonomy" id="3827"/>
    <lineage>
        <taxon>Eukaryota</taxon>
        <taxon>Viridiplantae</taxon>
        <taxon>Streptophyta</taxon>
        <taxon>Embryophyta</taxon>
        <taxon>Tracheophyta</taxon>
        <taxon>Spermatophyta</taxon>
        <taxon>Magnoliopsida</taxon>
        <taxon>eudicotyledons</taxon>
        <taxon>Gunneridae</taxon>
        <taxon>Pentapetalae</taxon>
        <taxon>rosids</taxon>
        <taxon>fabids</taxon>
        <taxon>Fabales</taxon>
        <taxon>Fabaceae</taxon>
        <taxon>Papilionoideae</taxon>
        <taxon>50 kb inversion clade</taxon>
        <taxon>NPAAA clade</taxon>
        <taxon>Hologalegina</taxon>
        <taxon>IRL clade</taxon>
        <taxon>Cicereae</taxon>
        <taxon>Cicer</taxon>
    </lineage>
</organism>
<dbReference type="KEGG" id="cam:101497669"/>
<dbReference type="Gene3D" id="2.60.40.420">
    <property type="entry name" value="Cupredoxins - blue copper proteins"/>
    <property type="match status" value="1"/>
</dbReference>